<evidence type="ECO:0000256" key="2">
    <source>
        <dbReference type="ARBA" id="ARBA00022679"/>
    </source>
</evidence>
<evidence type="ECO:0000259" key="4">
    <source>
        <dbReference type="Pfam" id="PF13439"/>
    </source>
</evidence>
<dbReference type="SUPFAM" id="SSF53756">
    <property type="entry name" value="UDP-Glycosyltransferase/glycogen phosphorylase"/>
    <property type="match status" value="1"/>
</dbReference>
<keyword evidence="2" id="KW-0808">Transferase</keyword>
<dbReference type="InterPro" id="IPR001296">
    <property type="entry name" value="Glyco_trans_1"/>
</dbReference>
<gene>
    <name evidence="5" type="ORF">KIH74_03460</name>
</gene>
<dbReference type="Pfam" id="PF13439">
    <property type="entry name" value="Glyco_transf_4"/>
    <property type="match status" value="1"/>
</dbReference>
<dbReference type="Proteomes" id="UP001197247">
    <property type="component" value="Unassembled WGS sequence"/>
</dbReference>
<dbReference type="InterPro" id="IPR050194">
    <property type="entry name" value="Glycosyltransferase_grp1"/>
</dbReference>
<proteinExistence type="predicted"/>
<dbReference type="PANTHER" id="PTHR45947">
    <property type="entry name" value="SULFOQUINOVOSYL TRANSFERASE SQD2"/>
    <property type="match status" value="1"/>
</dbReference>
<dbReference type="InterPro" id="IPR028098">
    <property type="entry name" value="Glyco_trans_4-like_N"/>
</dbReference>
<feature type="domain" description="Glycosyl transferase family 1" evidence="3">
    <location>
        <begin position="227"/>
        <end position="377"/>
    </location>
</feature>
<keyword evidence="6" id="KW-1185">Reference proteome</keyword>
<dbReference type="CDD" id="cd03814">
    <property type="entry name" value="GT4-like"/>
    <property type="match status" value="1"/>
</dbReference>
<dbReference type="EMBL" id="JAHBAY010000001">
    <property type="protein sequence ID" value="MBT0767965.1"/>
    <property type="molecule type" value="Genomic_DNA"/>
</dbReference>
<dbReference type="Pfam" id="PF00534">
    <property type="entry name" value="Glycos_transf_1"/>
    <property type="match status" value="1"/>
</dbReference>
<comment type="caution">
    <text evidence="5">The sequence shown here is derived from an EMBL/GenBank/DDBJ whole genome shotgun (WGS) entry which is preliminary data.</text>
</comment>
<name>A0ABS5TA77_9ACTN</name>
<accession>A0ABS5TA77</accession>
<organism evidence="5 6">
    <name type="scientific">Kineosporia corallincola</name>
    <dbReference type="NCBI Taxonomy" id="2835133"/>
    <lineage>
        <taxon>Bacteria</taxon>
        <taxon>Bacillati</taxon>
        <taxon>Actinomycetota</taxon>
        <taxon>Actinomycetes</taxon>
        <taxon>Kineosporiales</taxon>
        <taxon>Kineosporiaceae</taxon>
        <taxon>Kineosporia</taxon>
    </lineage>
</organism>
<dbReference type="RefSeq" id="WP_214154227.1">
    <property type="nucleotide sequence ID" value="NZ_JAHBAY010000001.1"/>
</dbReference>
<evidence type="ECO:0000313" key="6">
    <source>
        <dbReference type="Proteomes" id="UP001197247"/>
    </source>
</evidence>
<evidence type="ECO:0000256" key="1">
    <source>
        <dbReference type="ARBA" id="ARBA00022676"/>
    </source>
</evidence>
<evidence type="ECO:0000313" key="5">
    <source>
        <dbReference type="EMBL" id="MBT0767965.1"/>
    </source>
</evidence>
<evidence type="ECO:0000259" key="3">
    <source>
        <dbReference type="Pfam" id="PF00534"/>
    </source>
</evidence>
<sequence length="408" mass="43347">MQRASVVGSRAELDLLRADRAVPVVSRPVAGSAPGRLRVAIVAESFLPTGNGVTNSVCRVLEHLAAQGHEAVVICPGPAPRSFAGFEVITVPSFSYRQFPVGMPSSKVLRTLAGFRPDIVHLASPFVLGAVGVTAAGQLGIPTVAVFQTDVPAFASRHRMGMLAGTAWRWVRHIHTQADLTLAPSSAAMDELRDHAVPRLSLWQRGVDSDRFHPDRRETEAVQALRQRLAPDGEVLVGYVGRLATEKRVQRLAALNGMPGVRLVVTGDGPHRRALERALPGATFLGWQDGDDLADTFAALDVFVHTGTAETFGQTLQEAMASGVPVVAPAAGGPLDLVTPGVNGMLYGAEDDSGLRMNVAALASDPEQRRWMGAAGRIGVQRNTWELLGDELIGHYRAVLGTRAAVAS</sequence>
<dbReference type="PANTHER" id="PTHR45947:SF3">
    <property type="entry name" value="SULFOQUINOVOSYL TRANSFERASE SQD2"/>
    <property type="match status" value="1"/>
</dbReference>
<feature type="domain" description="Glycosyltransferase subfamily 4-like N-terminal" evidence="4">
    <location>
        <begin position="51"/>
        <end position="211"/>
    </location>
</feature>
<dbReference type="Gene3D" id="3.40.50.2000">
    <property type="entry name" value="Glycogen Phosphorylase B"/>
    <property type="match status" value="2"/>
</dbReference>
<reference evidence="5 6" key="1">
    <citation type="submission" date="2021-05" db="EMBL/GenBank/DDBJ databases">
        <title>Kineosporia and Streptomyces sp. nov. two new marine actinobacteria isolated from Coral.</title>
        <authorList>
            <person name="Buangrab K."/>
            <person name="Sutthacheep M."/>
            <person name="Yeemin T."/>
            <person name="Harunari E."/>
            <person name="Igarashi Y."/>
            <person name="Kanchanasin P."/>
            <person name="Tanasupawat S."/>
            <person name="Phongsopitanun W."/>
        </authorList>
    </citation>
    <scope>NUCLEOTIDE SEQUENCE [LARGE SCALE GENOMIC DNA]</scope>
    <source>
        <strain evidence="5 6">J2-2</strain>
    </source>
</reference>
<keyword evidence="1" id="KW-0328">Glycosyltransferase</keyword>
<protein>
    <submittedName>
        <fullName evidence="5">Glycosyltransferase family 1 protein</fullName>
    </submittedName>
</protein>